<evidence type="ECO:0000313" key="3">
    <source>
        <dbReference type="Proteomes" id="UP000256478"/>
    </source>
</evidence>
<comment type="caution">
    <text evidence="2">The sequence shown here is derived from an EMBL/GenBank/DDBJ whole genome shotgun (WGS) entry which is preliminary data.</text>
</comment>
<gene>
    <name evidence="2" type="ORF">DXX93_18670</name>
</gene>
<proteinExistence type="predicted"/>
<evidence type="ECO:0000313" key="2">
    <source>
        <dbReference type="EMBL" id="REL28387.1"/>
    </source>
</evidence>
<dbReference type="OrthoDB" id="6302312at2"/>
<sequence>MNAHFFHPVDDSLAEKAKAFSRVYQEWKNIGASFKYHDQQGWEGMLGSKQELLDAQDTIQNTLNVAVTSFSPEEKVELLQRSLITGDEKDYFESCVDNKASVIQARKDEMQKFRENNTSKRDFDRDKQ</sequence>
<name>A0A3E0TVH5_9GAMM</name>
<organism evidence="2 3">
    <name type="scientific">Thalassotalea euphylliae</name>
    <dbReference type="NCBI Taxonomy" id="1655234"/>
    <lineage>
        <taxon>Bacteria</taxon>
        <taxon>Pseudomonadati</taxon>
        <taxon>Pseudomonadota</taxon>
        <taxon>Gammaproteobacteria</taxon>
        <taxon>Alteromonadales</taxon>
        <taxon>Colwelliaceae</taxon>
        <taxon>Thalassotalea</taxon>
    </lineage>
</organism>
<dbReference type="Proteomes" id="UP000256478">
    <property type="component" value="Unassembled WGS sequence"/>
</dbReference>
<dbReference type="RefSeq" id="WP_116009424.1">
    <property type="nucleotide sequence ID" value="NZ_QUOU01000001.1"/>
</dbReference>
<evidence type="ECO:0000256" key="1">
    <source>
        <dbReference type="SAM" id="MobiDB-lite"/>
    </source>
</evidence>
<reference evidence="2 3" key="1">
    <citation type="submission" date="2018-08" db="EMBL/GenBank/DDBJ databases">
        <title>Thalassotalea euphylliae genome.</title>
        <authorList>
            <person name="Summers S."/>
            <person name="Rice S.A."/>
            <person name="Freckelton M.L."/>
            <person name="Nedved B.T."/>
            <person name="Hadfield M.G."/>
        </authorList>
    </citation>
    <scope>NUCLEOTIDE SEQUENCE [LARGE SCALE GENOMIC DNA]</scope>
    <source>
        <strain evidence="2 3">H1</strain>
    </source>
</reference>
<dbReference type="EMBL" id="QUOU01000001">
    <property type="protein sequence ID" value="REL28387.1"/>
    <property type="molecule type" value="Genomic_DNA"/>
</dbReference>
<accession>A0A3E0TVH5</accession>
<protein>
    <submittedName>
        <fullName evidence="2">Uncharacterized protein</fullName>
    </submittedName>
</protein>
<feature type="region of interest" description="Disordered" evidence="1">
    <location>
        <begin position="108"/>
        <end position="128"/>
    </location>
</feature>
<dbReference type="AlphaFoldDB" id="A0A3E0TVH5"/>